<name>A0ACC3DEV8_9PEZI</name>
<proteinExistence type="predicted"/>
<organism evidence="1 2">
    <name type="scientific">Coniosporium uncinatum</name>
    <dbReference type="NCBI Taxonomy" id="93489"/>
    <lineage>
        <taxon>Eukaryota</taxon>
        <taxon>Fungi</taxon>
        <taxon>Dikarya</taxon>
        <taxon>Ascomycota</taxon>
        <taxon>Pezizomycotina</taxon>
        <taxon>Dothideomycetes</taxon>
        <taxon>Dothideomycetes incertae sedis</taxon>
        <taxon>Coniosporium</taxon>
    </lineage>
</organism>
<gene>
    <name evidence="1" type="ORF">LTS18_001282</name>
</gene>
<dbReference type="Proteomes" id="UP001186974">
    <property type="component" value="Unassembled WGS sequence"/>
</dbReference>
<keyword evidence="2" id="KW-1185">Reference proteome</keyword>
<sequence>MARNKGRSIKGGYKAPGGGGGAGSSSSGPPASSASSSQATKKPPLTHFLCIPLVTAASRPQLDASFAKFRADVLSAGPPAVTTTAREEGAELEGAELEGAELEGAELEGGDVGSAAGGRGEKGKATGERIAEKAVRPVGALHLTLGVMSLRTPEMCEGALGLLEGLDVGKLLGEVGKEGGLKDS</sequence>
<comment type="caution">
    <text evidence="1">The sequence shown here is derived from an EMBL/GenBank/DDBJ whole genome shotgun (WGS) entry which is preliminary data.</text>
</comment>
<evidence type="ECO:0000313" key="1">
    <source>
        <dbReference type="EMBL" id="KAK3067151.1"/>
    </source>
</evidence>
<protein>
    <submittedName>
        <fullName evidence="1">Uncharacterized protein</fullName>
    </submittedName>
</protein>
<reference evidence="1" key="1">
    <citation type="submission" date="2024-09" db="EMBL/GenBank/DDBJ databases">
        <title>Black Yeasts Isolated from many extreme environments.</title>
        <authorList>
            <person name="Coleine C."/>
            <person name="Stajich J.E."/>
            <person name="Selbmann L."/>
        </authorList>
    </citation>
    <scope>NUCLEOTIDE SEQUENCE</scope>
    <source>
        <strain evidence="1">CCFEE 5737</strain>
    </source>
</reference>
<accession>A0ACC3DEV8</accession>
<feature type="non-terminal residue" evidence="1">
    <location>
        <position position="184"/>
    </location>
</feature>
<evidence type="ECO:0000313" key="2">
    <source>
        <dbReference type="Proteomes" id="UP001186974"/>
    </source>
</evidence>
<dbReference type="EMBL" id="JAWDJW010005602">
    <property type="protein sequence ID" value="KAK3067151.1"/>
    <property type="molecule type" value="Genomic_DNA"/>
</dbReference>